<feature type="region of interest" description="Disordered" evidence="11">
    <location>
        <begin position="431"/>
        <end position="584"/>
    </location>
</feature>
<name>A0ABP0BZG7_9PEZI</name>
<dbReference type="SMART" id="SM00027">
    <property type="entry name" value="EH"/>
    <property type="match status" value="3"/>
</dbReference>
<feature type="compositionally biased region" description="Polar residues" evidence="11">
    <location>
        <begin position="1106"/>
        <end position="1118"/>
    </location>
</feature>
<gene>
    <name evidence="15" type="ORF">SBRCBS47491_005744</name>
</gene>
<feature type="compositionally biased region" description="Low complexity" evidence="11">
    <location>
        <begin position="912"/>
        <end position="921"/>
    </location>
</feature>
<feature type="compositionally biased region" description="Pro residues" evidence="11">
    <location>
        <begin position="438"/>
        <end position="452"/>
    </location>
</feature>
<comment type="subunit">
    <text evidence="4">Component of the PAN1 actin cytoskeleton-regulatory complex.</text>
</comment>
<evidence type="ECO:0000256" key="9">
    <source>
        <dbReference type="ARBA" id="ARBA00023212"/>
    </source>
</evidence>
<evidence type="ECO:0000313" key="15">
    <source>
        <dbReference type="EMBL" id="CAK7224996.1"/>
    </source>
</evidence>
<dbReference type="PROSITE" id="PS50030">
    <property type="entry name" value="UBA"/>
    <property type="match status" value="1"/>
</dbReference>
<dbReference type="Gene3D" id="1.10.8.10">
    <property type="entry name" value="DNA helicase RuvA subunit, C-terminal domain"/>
    <property type="match status" value="1"/>
</dbReference>
<dbReference type="SMART" id="SM00054">
    <property type="entry name" value="EFh"/>
    <property type="match status" value="4"/>
</dbReference>
<feature type="compositionally biased region" description="Pro residues" evidence="11">
    <location>
        <begin position="922"/>
        <end position="937"/>
    </location>
</feature>
<dbReference type="PANTHER" id="PTHR11216">
    <property type="entry name" value="EH DOMAIN"/>
    <property type="match status" value="1"/>
</dbReference>
<feature type="compositionally biased region" description="Low complexity" evidence="11">
    <location>
        <begin position="1061"/>
        <end position="1075"/>
    </location>
</feature>
<dbReference type="Pfam" id="PF12763">
    <property type="entry name" value="EH"/>
    <property type="match status" value="3"/>
</dbReference>
<feature type="region of interest" description="Disordered" evidence="11">
    <location>
        <begin position="867"/>
        <end position="983"/>
    </location>
</feature>
<organism evidence="15 16">
    <name type="scientific">Sporothrix bragantina</name>
    <dbReference type="NCBI Taxonomy" id="671064"/>
    <lineage>
        <taxon>Eukaryota</taxon>
        <taxon>Fungi</taxon>
        <taxon>Dikarya</taxon>
        <taxon>Ascomycota</taxon>
        <taxon>Pezizomycotina</taxon>
        <taxon>Sordariomycetes</taxon>
        <taxon>Sordariomycetidae</taxon>
        <taxon>Ophiostomatales</taxon>
        <taxon>Ophiostomataceae</taxon>
        <taxon>Sporothrix</taxon>
    </lineage>
</organism>
<dbReference type="SUPFAM" id="SSF90257">
    <property type="entry name" value="Myosin rod fragments"/>
    <property type="match status" value="1"/>
</dbReference>
<reference evidence="15 16" key="1">
    <citation type="submission" date="2024-01" db="EMBL/GenBank/DDBJ databases">
        <authorList>
            <person name="Allen C."/>
            <person name="Tagirdzhanova G."/>
        </authorList>
    </citation>
    <scope>NUCLEOTIDE SEQUENCE [LARGE SCALE GENOMIC DNA]</scope>
</reference>
<evidence type="ECO:0008006" key="17">
    <source>
        <dbReference type="Google" id="ProtNLM"/>
    </source>
</evidence>
<feature type="compositionally biased region" description="Low complexity" evidence="11">
    <location>
        <begin position="770"/>
        <end position="789"/>
    </location>
</feature>
<feature type="region of interest" description="Disordered" evidence="11">
    <location>
        <begin position="770"/>
        <end position="851"/>
    </location>
</feature>
<feature type="compositionally biased region" description="Low complexity" evidence="11">
    <location>
        <begin position="1160"/>
        <end position="1177"/>
    </location>
</feature>
<feature type="compositionally biased region" description="Acidic residues" evidence="11">
    <location>
        <begin position="1258"/>
        <end position="1270"/>
    </location>
</feature>
<evidence type="ECO:0000256" key="5">
    <source>
        <dbReference type="ARBA" id="ARBA00022583"/>
    </source>
</evidence>
<evidence type="ECO:0000256" key="8">
    <source>
        <dbReference type="ARBA" id="ARBA00023203"/>
    </source>
</evidence>
<keyword evidence="9" id="KW-0206">Cytoskeleton</keyword>
<keyword evidence="6" id="KW-0967">Endosome</keyword>
<feature type="domain" description="UBA" evidence="12">
    <location>
        <begin position="1393"/>
        <end position="1433"/>
    </location>
</feature>
<dbReference type="InterPro" id="IPR015940">
    <property type="entry name" value="UBA"/>
</dbReference>
<feature type="region of interest" description="Disordered" evidence="11">
    <location>
        <begin position="1326"/>
        <end position="1398"/>
    </location>
</feature>
<dbReference type="Gene3D" id="1.10.238.10">
    <property type="entry name" value="EF-hand"/>
    <property type="match status" value="3"/>
</dbReference>
<feature type="compositionally biased region" description="Polar residues" evidence="11">
    <location>
        <begin position="612"/>
        <end position="627"/>
    </location>
</feature>
<feature type="compositionally biased region" description="Low complexity" evidence="11">
    <location>
        <begin position="1226"/>
        <end position="1252"/>
    </location>
</feature>
<feature type="compositionally biased region" description="Low complexity" evidence="11">
    <location>
        <begin position="464"/>
        <end position="481"/>
    </location>
</feature>
<feature type="compositionally biased region" description="Low complexity" evidence="11">
    <location>
        <begin position="841"/>
        <end position="851"/>
    </location>
</feature>
<feature type="compositionally biased region" description="Low complexity" evidence="11">
    <location>
        <begin position="1326"/>
        <end position="1338"/>
    </location>
</feature>
<feature type="domain" description="EF-hand" evidence="14">
    <location>
        <begin position="338"/>
        <end position="373"/>
    </location>
</feature>
<comment type="function">
    <text evidence="10">Component of the PAN1 actin cytoskeleton-regulatory complex required for the internalization of endosomes during actin-coupled endocytosis. The complex links the site of endocytosis to the cell membrane-associated actin cytoskeleton. Mediates uptake of external molecules and vacuolar degradation of plasma membrane proteins. Plays a role in the proper organization of the cell membrane-associated actin cytoskeleton and promotes its destabilization.</text>
</comment>
<dbReference type="PROSITE" id="PS50222">
    <property type="entry name" value="EF_HAND_2"/>
    <property type="match status" value="2"/>
</dbReference>
<feature type="compositionally biased region" description="Polar residues" evidence="11">
    <location>
        <begin position="1034"/>
        <end position="1050"/>
    </location>
</feature>
<feature type="compositionally biased region" description="Polar residues" evidence="11">
    <location>
        <begin position="808"/>
        <end position="822"/>
    </location>
</feature>
<sequence length="1434" mass="147723">MAPEGSGEAPMNLDLTTEERLVYGQLFQQADPENAGIVMGEVAVKFFEKTRLDSRILGEIWQIADRENRGFLTPSGFGVALRLIGHAQMGKEPSPHIALQKGPLPRFEGIVTAAGTLPSQTPLSANATGPLSAQGTGASASQLAAQGTGTGSVARVPPLAPERAAQYARVFQDQTKGEPIMSGDSARRIFEKSGLGFDILSRIWQLADTEQRGALVQTEFVIAMHLLTSTKSGTLRALPAMLPAGLYEAATRGVAAASSGSGSGIGVAVGSPASPVARQQSPLGGGFGGVNIPPPPPSNSISRQLTGMRPAPPNFSGGPLGRPAPPAAATSDWLITPAEKARMDTVFQSLDKDKKGYITGEEAVPFLTRSGLNEDQLAQVWDLADVNSDGHLTSDTFAVALYLIQQQRQRADGISALPTKLPANLVPPSLRTKVTAASPPPVVAPTPPPPQPKSAMDDLFGLDSGASSTPSLPALAATPTGVSAAPGGLSDPFATSSSPIQPSSPTRSPTATTTSFKPFVPSSSFGRSLTAQVTGDSNSSAPSATTRAAPPIPHQATTALHSVPSSSSAQNDLLGGDDGEASRNLSNDTAELANLSNQIGSLSKHMQETTTHRSTLQTELNQTSTQKKNFEQRLAQLRTLYEKEARDVRALEEQLKTARSDTKSLQTQLATLEASYQEMQTQHQTIFAALQADQQENANLKERMQVVTTEVNQLKPQIEKLKSEARQQKGIVAINRKQLSHVESEREKLKTEAEDLTRQNQDLARQIHNASVSSAASSGASPSVASASGKNPFFRRTGSSDIMGVFSSPPQAQSPSLGSAATAQPFGEKSFDDVFGPGPTSSSPAPSASAAVPAPVPAVAALKPEFTGASTGSSSFSAVTAPTSETATPSISRQATDMTPTAPAEPVTQQTSSHPFPANASSPPPASDAPVAAPPAPAAVSSPAASVTSPVERASVTASPAPVVPTEAPASATPEPAAAQQSSSVFGGFGQTAAAAAAAVTAATAGVAAVALGNSDEASPAAEADKGKSVWGQGHTQNDSISDPFTSLDQQQDKAKEDFESAFASFKAARAAEPSGTASSDVDAFEVKPPAPVARSVPAKEDDAINTDTAKAFSNFNTEFPPISELHHEESDSDSDGGGFDDDFAPASPKNNQVQKEPEATPVTAAAEPETAAPEATNGESADAPKTASPVQEKTAPAESDIFSSSAANVFSAPSPSTNMDDIFSAPAATAPATAPAATAAPVVAAAPAPAASTSEDSAFDELDDDFEGLEDAREGSADDDFATVNRSTLDDFQSAFDSSPAGKLDSHNSFGVDSSFDFSTLGASSTSAAASQNANGNKAPADNTDWFSFATDDAKPAATESTPTTGDASASAAESSTRPAALNRMDTQESTTNDDPILQKLTSMGYARSVALSALEKYDYNVDRAANFLANES</sequence>
<evidence type="ECO:0000256" key="10">
    <source>
        <dbReference type="ARBA" id="ARBA00025194"/>
    </source>
</evidence>
<feature type="compositionally biased region" description="Polar residues" evidence="11">
    <location>
        <begin position="1202"/>
        <end position="1220"/>
    </location>
</feature>
<evidence type="ECO:0000256" key="4">
    <source>
        <dbReference type="ARBA" id="ARBA00011159"/>
    </source>
</evidence>
<dbReference type="EMBL" id="CAWUHC010000051">
    <property type="protein sequence ID" value="CAK7224996.1"/>
    <property type="molecule type" value="Genomic_DNA"/>
</dbReference>
<feature type="compositionally biased region" description="Low complexity" evidence="11">
    <location>
        <begin position="495"/>
        <end position="515"/>
    </location>
</feature>
<comment type="subcellular location">
    <subcellularLocation>
        <location evidence="3">Cell membrane</location>
        <topology evidence="3">Peripheral membrane protein</topology>
        <orientation evidence="3">Cytoplasmic side</orientation>
    </subcellularLocation>
    <subcellularLocation>
        <location evidence="2">Cytoplasm</location>
        <location evidence="2">Cytoskeleton</location>
        <location evidence="2">Actin patch</location>
    </subcellularLocation>
    <subcellularLocation>
        <location evidence="1">Endosome membrane</location>
        <topology evidence="1">Peripheral membrane protein</topology>
        <orientation evidence="1">Cytoplasmic side</orientation>
    </subcellularLocation>
</comment>
<dbReference type="InterPro" id="IPR009060">
    <property type="entry name" value="UBA-like_sf"/>
</dbReference>
<evidence type="ECO:0000259" key="13">
    <source>
        <dbReference type="PROSITE" id="PS50031"/>
    </source>
</evidence>
<keyword evidence="7" id="KW-0175">Coiled coil</keyword>
<evidence type="ECO:0000256" key="11">
    <source>
        <dbReference type="SAM" id="MobiDB-lite"/>
    </source>
</evidence>
<dbReference type="PANTHER" id="PTHR11216:SF170">
    <property type="entry name" value="DYNAMIN ASSOCIATED PROTEIN 160, ISOFORM D"/>
    <property type="match status" value="1"/>
</dbReference>
<dbReference type="PROSITE" id="PS50031">
    <property type="entry name" value="EH"/>
    <property type="match status" value="3"/>
</dbReference>
<evidence type="ECO:0000259" key="14">
    <source>
        <dbReference type="PROSITE" id="PS50222"/>
    </source>
</evidence>
<feature type="domain" description="EH" evidence="13">
    <location>
        <begin position="339"/>
        <end position="432"/>
    </location>
</feature>
<dbReference type="Pfam" id="PF00627">
    <property type="entry name" value="UBA"/>
    <property type="match status" value="1"/>
</dbReference>
<evidence type="ECO:0000256" key="1">
    <source>
        <dbReference type="ARBA" id="ARBA00004125"/>
    </source>
</evidence>
<feature type="region of interest" description="Disordered" evidence="11">
    <location>
        <begin position="604"/>
        <end position="627"/>
    </location>
</feature>
<feature type="domain" description="EF-hand" evidence="14">
    <location>
        <begin position="374"/>
        <end position="407"/>
    </location>
</feature>
<dbReference type="InterPro" id="IPR011992">
    <property type="entry name" value="EF-hand-dom_pair"/>
</dbReference>
<feature type="compositionally biased region" description="Acidic residues" evidence="11">
    <location>
        <begin position="1131"/>
        <end position="1144"/>
    </location>
</feature>
<dbReference type="SMART" id="SM00165">
    <property type="entry name" value="UBA"/>
    <property type="match status" value="1"/>
</dbReference>
<dbReference type="Proteomes" id="UP001642406">
    <property type="component" value="Unassembled WGS sequence"/>
</dbReference>
<dbReference type="InterPro" id="IPR002048">
    <property type="entry name" value="EF_hand_dom"/>
</dbReference>
<evidence type="ECO:0000313" key="16">
    <source>
        <dbReference type="Proteomes" id="UP001642406"/>
    </source>
</evidence>
<evidence type="ECO:0000256" key="2">
    <source>
        <dbReference type="ARBA" id="ARBA00004134"/>
    </source>
</evidence>
<feature type="compositionally biased region" description="Low complexity" evidence="11">
    <location>
        <begin position="867"/>
        <end position="878"/>
    </location>
</feature>
<dbReference type="SUPFAM" id="SSF46934">
    <property type="entry name" value="UBA-like"/>
    <property type="match status" value="1"/>
</dbReference>
<feature type="compositionally biased region" description="Polar residues" evidence="11">
    <location>
        <begin position="521"/>
        <end position="536"/>
    </location>
</feature>
<keyword evidence="9" id="KW-0963">Cytoplasm</keyword>
<feature type="compositionally biased region" description="Polar residues" evidence="11">
    <location>
        <begin position="1360"/>
        <end position="1379"/>
    </location>
</feature>
<evidence type="ECO:0000256" key="3">
    <source>
        <dbReference type="ARBA" id="ARBA00004413"/>
    </source>
</evidence>
<dbReference type="SUPFAM" id="SSF47473">
    <property type="entry name" value="EF-hand"/>
    <property type="match status" value="3"/>
</dbReference>
<keyword evidence="16" id="KW-1185">Reference proteome</keyword>
<feature type="compositionally biased region" description="Low complexity" evidence="11">
    <location>
        <begin position="938"/>
        <end position="983"/>
    </location>
</feature>
<evidence type="ECO:0000256" key="7">
    <source>
        <dbReference type="ARBA" id="ARBA00023054"/>
    </source>
</evidence>
<feature type="domain" description="EH" evidence="13">
    <location>
        <begin position="163"/>
        <end position="253"/>
    </location>
</feature>
<comment type="caution">
    <text evidence="15">The sequence shown here is derived from an EMBL/GenBank/DDBJ whole genome shotgun (WGS) entry which is preliminary data.</text>
</comment>
<feature type="compositionally biased region" description="Polar residues" evidence="11">
    <location>
        <begin position="555"/>
        <end position="571"/>
    </location>
</feature>
<evidence type="ECO:0000259" key="12">
    <source>
        <dbReference type="PROSITE" id="PS50030"/>
    </source>
</evidence>
<dbReference type="Gene3D" id="1.10.287.1490">
    <property type="match status" value="1"/>
</dbReference>
<keyword evidence="5" id="KW-0254">Endocytosis</keyword>
<dbReference type="CDD" id="cd00052">
    <property type="entry name" value="EH"/>
    <property type="match status" value="3"/>
</dbReference>
<feature type="compositionally biased region" description="Polar residues" evidence="11">
    <location>
        <begin position="880"/>
        <end position="899"/>
    </location>
</feature>
<dbReference type="InterPro" id="IPR000261">
    <property type="entry name" value="EH_dom"/>
</dbReference>
<keyword evidence="8" id="KW-0009">Actin-binding</keyword>
<accession>A0ABP0BZG7</accession>
<feature type="compositionally biased region" description="Low complexity" evidence="11">
    <location>
        <begin position="537"/>
        <end position="549"/>
    </location>
</feature>
<proteinExistence type="predicted"/>
<evidence type="ECO:0000256" key="6">
    <source>
        <dbReference type="ARBA" id="ARBA00022753"/>
    </source>
</evidence>
<feature type="domain" description="EH" evidence="13">
    <location>
        <begin position="19"/>
        <end position="95"/>
    </location>
</feature>
<feature type="region of interest" description="Disordered" evidence="11">
    <location>
        <begin position="1016"/>
        <end position="1285"/>
    </location>
</feature>
<protein>
    <recommendedName>
        <fullName evidence="17">Ef hand domain containing protein</fullName>
    </recommendedName>
</protein>